<reference evidence="1" key="2">
    <citation type="submission" date="2023-05" db="EMBL/GenBank/DDBJ databases">
        <authorList>
            <consortium name="Lawrence Berkeley National Laboratory"/>
            <person name="Steindorff A."/>
            <person name="Hensen N."/>
            <person name="Bonometti L."/>
            <person name="Westerberg I."/>
            <person name="Brannstrom I.O."/>
            <person name="Guillou S."/>
            <person name="Cros-Aarteil S."/>
            <person name="Calhoun S."/>
            <person name="Haridas S."/>
            <person name="Kuo A."/>
            <person name="Mondo S."/>
            <person name="Pangilinan J."/>
            <person name="Riley R."/>
            <person name="Labutti K."/>
            <person name="Andreopoulos B."/>
            <person name="Lipzen A."/>
            <person name="Chen C."/>
            <person name="Yanf M."/>
            <person name="Daum C."/>
            <person name="Ng V."/>
            <person name="Clum A."/>
            <person name="Ohm R."/>
            <person name="Martin F."/>
            <person name="Silar P."/>
            <person name="Natvig D."/>
            <person name="Lalanne C."/>
            <person name="Gautier V."/>
            <person name="Ament-Velasquez S.L."/>
            <person name="Kruys A."/>
            <person name="Hutchinson M.I."/>
            <person name="Powell A.J."/>
            <person name="Barry K."/>
            <person name="Miller A.N."/>
            <person name="Grigoriev I.V."/>
            <person name="Debuchy R."/>
            <person name="Gladieux P."/>
            <person name="Thoren M.H."/>
            <person name="Johannesson H."/>
        </authorList>
    </citation>
    <scope>NUCLEOTIDE SEQUENCE</scope>
    <source>
        <strain evidence="1">CBS 892.96</strain>
    </source>
</reference>
<dbReference type="Proteomes" id="UP001302321">
    <property type="component" value="Unassembled WGS sequence"/>
</dbReference>
<dbReference type="AlphaFoldDB" id="A0AAN7A3M5"/>
<proteinExistence type="predicted"/>
<sequence>MPTGAYASRRPQGLKKIIIASGPASIPLCTEGCRELLSKLPPGVHETLKECKHHGD</sequence>
<protein>
    <submittedName>
        <fullName evidence="1">Uncharacterized protein</fullName>
    </submittedName>
</protein>
<keyword evidence="2" id="KW-1185">Reference proteome</keyword>
<organism evidence="1 2">
    <name type="scientific">Triangularia setosa</name>
    <dbReference type="NCBI Taxonomy" id="2587417"/>
    <lineage>
        <taxon>Eukaryota</taxon>
        <taxon>Fungi</taxon>
        <taxon>Dikarya</taxon>
        <taxon>Ascomycota</taxon>
        <taxon>Pezizomycotina</taxon>
        <taxon>Sordariomycetes</taxon>
        <taxon>Sordariomycetidae</taxon>
        <taxon>Sordariales</taxon>
        <taxon>Podosporaceae</taxon>
        <taxon>Triangularia</taxon>
    </lineage>
</organism>
<evidence type="ECO:0000313" key="1">
    <source>
        <dbReference type="EMBL" id="KAK4172853.1"/>
    </source>
</evidence>
<evidence type="ECO:0000313" key="2">
    <source>
        <dbReference type="Proteomes" id="UP001302321"/>
    </source>
</evidence>
<name>A0AAN7A3M5_9PEZI</name>
<reference evidence="1" key="1">
    <citation type="journal article" date="2023" name="Mol. Phylogenet. Evol.">
        <title>Genome-scale phylogeny and comparative genomics of the fungal order Sordariales.</title>
        <authorList>
            <person name="Hensen N."/>
            <person name="Bonometti L."/>
            <person name="Westerberg I."/>
            <person name="Brannstrom I.O."/>
            <person name="Guillou S."/>
            <person name="Cros-Aarteil S."/>
            <person name="Calhoun S."/>
            <person name="Haridas S."/>
            <person name="Kuo A."/>
            <person name="Mondo S."/>
            <person name="Pangilinan J."/>
            <person name="Riley R."/>
            <person name="LaButti K."/>
            <person name="Andreopoulos B."/>
            <person name="Lipzen A."/>
            <person name="Chen C."/>
            <person name="Yan M."/>
            <person name="Daum C."/>
            <person name="Ng V."/>
            <person name="Clum A."/>
            <person name="Steindorff A."/>
            <person name="Ohm R.A."/>
            <person name="Martin F."/>
            <person name="Silar P."/>
            <person name="Natvig D.O."/>
            <person name="Lalanne C."/>
            <person name="Gautier V."/>
            <person name="Ament-Velasquez S.L."/>
            <person name="Kruys A."/>
            <person name="Hutchinson M.I."/>
            <person name="Powell A.J."/>
            <person name="Barry K."/>
            <person name="Miller A.N."/>
            <person name="Grigoriev I.V."/>
            <person name="Debuchy R."/>
            <person name="Gladieux P."/>
            <person name="Hiltunen Thoren M."/>
            <person name="Johannesson H."/>
        </authorList>
    </citation>
    <scope>NUCLEOTIDE SEQUENCE</scope>
    <source>
        <strain evidence="1">CBS 892.96</strain>
    </source>
</reference>
<gene>
    <name evidence="1" type="ORF">QBC36DRAFT_336977</name>
</gene>
<dbReference type="EMBL" id="MU866387">
    <property type="protein sequence ID" value="KAK4172853.1"/>
    <property type="molecule type" value="Genomic_DNA"/>
</dbReference>
<accession>A0AAN7A3M5</accession>
<comment type="caution">
    <text evidence="1">The sequence shown here is derived from an EMBL/GenBank/DDBJ whole genome shotgun (WGS) entry which is preliminary data.</text>
</comment>